<dbReference type="RefSeq" id="XP_018186850.1">
    <property type="nucleotide sequence ID" value="XM_018329468.1"/>
</dbReference>
<keyword evidence="3" id="KW-1185">Reference proteome</keyword>
<keyword evidence="1" id="KW-0472">Membrane</keyword>
<reference evidence="2 3" key="1">
    <citation type="journal article" date="2016" name="Fungal Biol.">
        <title>The genome of Xylona heveae provides a window into fungal endophytism.</title>
        <authorList>
            <person name="Gazis R."/>
            <person name="Kuo A."/>
            <person name="Riley R."/>
            <person name="LaButti K."/>
            <person name="Lipzen A."/>
            <person name="Lin J."/>
            <person name="Amirebrahimi M."/>
            <person name="Hesse C.N."/>
            <person name="Spatafora J.W."/>
            <person name="Henrissat B."/>
            <person name="Hainaut M."/>
            <person name="Grigoriev I.V."/>
            <person name="Hibbett D.S."/>
        </authorList>
    </citation>
    <scope>NUCLEOTIDE SEQUENCE [LARGE SCALE GENOMIC DNA]</scope>
    <source>
        <strain evidence="2 3">TC161</strain>
    </source>
</reference>
<protein>
    <submittedName>
        <fullName evidence="2">Uncharacterized protein</fullName>
    </submittedName>
</protein>
<evidence type="ECO:0000313" key="2">
    <source>
        <dbReference type="EMBL" id="KZF21295.1"/>
    </source>
</evidence>
<dbReference type="GeneID" id="28894605"/>
<sequence length="142" mass="16199">MSTTAFLSNHRLHVIVTVVMMVAVVCFGLLYHSIFFSHPLSFPFRHIMHCHGRWTHVFFHRHYLCLIRLSLPQVVLPYVAIESLHRTCSNLHMLKGPASANEAHCTPEAHCEDTPSLSPPSLFPPLRPPRFLPLLPLFFAVP</sequence>
<evidence type="ECO:0000313" key="3">
    <source>
        <dbReference type="Proteomes" id="UP000076632"/>
    </source>
</evidence>
<accession>A0A165FRN4</accession>
<dbReference type="EMBL" id="KV407461">
    <property type="protein sequence ID" value="KZF21295.1"/>
    <property type="molecule type" value="Genomic_DNA"/>
</dbReference>
<feature type="transmembrane region" description="Helical" evidence="1">
    <location>
        <begin position="12"/>
        <end position="36"/>
    </location>
</feature>
<proteinExistence type="predicted"/>
<organism evidence="2 3">
    <name type="scientific">Xylona heveae (strain CBS 132557 / TC161)</name>
    <dbReference type="NCBI Taxonomy" id="1328760"/>
    <lineage>
        <taxon>Eukaryota</taxon>
        <taxon>Fungi</taxon>
        <taxon>Dikarya</taxon>
        <taxon>Ascomycota</taxon>
        <taxon>Pezizomycotina</taxon>
        <taxon>Xylonomycetes</taxon>
        <taxon>Xylonales</taxon>
        <taxon>Xylonaceae</taxon>
        <taxon>Xylona</taxon>
    </lineage>
</organism>
<keyword evidence="1" id="KW-0812">Transmembrane</keyword>
<dbReference type="InParanoid" id="A0A165FRN4"/>
<keyword evidence="1" id="KW-1133">Transmembrane helix</keyword>
<name>A0A165FRN4_XYLHT</name>
<gene>
    <name evidence="2" type="ORF">L228DRAFT_170006</name>
</gene>
<dbReference type="AlphaFoldDB" id="A0A165FRN4"/>
<dbReference type="Proteomes" id="UP000076632">
    <property type="component" value="Unassembled WGS sequence"/>
</dbReference>
<evidence type="ECO:0000256" key="1">
    <source>
        <dbReference type="SAM" id="Phobius"/>
    </source>
</evidence>